<proteinExistence type="predicted"/>
<evidence type="ECO:0000313" key="4">
    <source>
        <dbReference type="Proteomes" id="UP000663828"/>
    </source>
</evidence>
<name>A0A813WN50_ADIRI</name>
<dbReference type="OrthoDB" id="10017304at2759"/>
<dbReference type="EMBL" id="CAJNOJ010000054">
    <property type="protein sequence ID" value="CAF0975628.1"/>
    <property type="molecule type" value="Genomic_DNA"/>
</dbReference>
<comment type="caution">
    <text evidence="2">The sequence shown here is derived from an EMBL/GenBank/DDBJ whole genome shotgun (WGS) entry which is preliminary data.</text>
</comment>
<protein>
    <submittedName>
        <fullName evidence="2">Uncharacterized protein</fullName>
    </submittedName>
</protein>
<sequence>MISLLNIIRFALLFFCILLVQATPAVQTTSDANENKSALTNDQLYEIYKIIREDPRYTEVSNRDIITFIYRNLVLGRDMNLVKSIFQKRPRHRQANRYQTE</sequence>
<dbReference type="Proteomes" id="UP000663828">
    <property type="component" value="Unassembled WGS sequence"/>
</dbReference>
<feature type="signal peptide" evidence="1">
    <location>
        <begin position="1"/>
        <end position="22"/>
    </location>
</feature>
<dbReference type="EMBL" id="CAJNOR010000244">
    <property type="protein sequence ID" value="CAF0853611.1"/>
    <property type="molecule type" value="Genomic_DNA"/>
</dbReference>
<keyword evidence="4" id="KW-1185">Reference proteome</keyword>
<dbReference type="Proteomes" id="UP000663852">
    <property type="component" value="Unassembled WGS sequence"/>
</dbReference>
<keyword evidence="1" id="KW-0732">Signal</keyword>
<gene>
    <name evidence="3" type="ORF">EDS130_LOCUS13600</name>
    <name evidence="2" type="ORF">XAT740_LOCUS5611</name>
</gene>
<evidence type="ECO:0000313" key="3">
    <source>
        <dbReference type="EMBL" id="CAF0975628.1"/>
    </source>
</evidence>
<accession>A0A813WN50</accession>
<reference evidence="2" key="1">
    <citation type="submission" date="2021-02" db="EMBL/GenBank/DDBJ databases">
        <authorList>
            <person name="Nowell W R."/>
        </authorList>
    </citation>
    <scope>NUCLEOTIDE SEQUENCE</scope>
</reference>
<evidence type="ECO:0000256" key="1">
    <source>
        <dbReference type="SAM" id="SignalP"/>
    </source>
</evidence>
<organism evidence="2 4">
    <name type="scientific">Adineta ricciae</name>
    <name type="common">Rotifer</name>
    <dbReference type="NCBI Taxonomy" id="249248"/>
    <lineage>
        <taxon>Eukaryota</taxon>
        <taxon>Metazoa</taxon>
        <taxon>Spiralia</taxon>
        <taxon>Gnathifera</taxon>
        <taxon>Rotifera</taxon>
        <taxon>Eurotatoria</taxon>
        <taxon>Bdelloidea</taxon>
        <taxon>Adinetida</taxon>
        <taxon>Adinetidae</taxon>
        <taxon>Adineta</taxon>
    </lineage>
</organism>
<evidence type="ECO:0000313" key="2">
    <source>
        <dbReference type="EMBL" id="CAF0853611.1"/>
    </source>
</evidence>
<dbReference type="AlphaFoldDB" id="A0A813WN50"/>
<feature type="chain" id="PRO_5035598582" evidence="1">
    <location>
        <begin position="23"/>
        <end position="101"/>
    </location>
</feature>